<feature type="compositionally biased region" description="Acidic residues" evidence="1">
    <location>
        <begin position="41"/>
        <end position="59"/>
    </location>
</feature>
<accession>A0A9D1W1Q9</accession>
<reference evidence="4" key="1">
    <citation type="journal article" date="2021" name="PeerJ">
        <title>Extensive microbial diversity within the chicken gut microbiome revealed by metagenomics and culture.</title>
        <authorList>
            <person name="Gilroy R."/>
            <person name="Ravi A."/>
            <person name="Getino M."/>
            <person name="Pursley I."/>
            <person name="Horton D.L."/>
            <person name="Alikhan N.F."/>
            <person name="Baker D."/>
            <person name="Gharbi K."/>
            <person name="Hall N."/>
            <person name="Watson M."/>
            <person name="Adriaenssens E.M."/>
            <person name="Foster-Nyarko E."/>
            <person name="Jarju S."/>
            <person name="Secka A."/>
            <person name="Antonio M."/>
            <person name="Oren A."/>
            <person name="Chaudhuri R.R."/>
            <person name="La Ragione R."/>
            <person name="Hildebrand F."/>
            <person name="Pallen M.J."/>
        </authorList>
    </citation>
    <scope>NUCLEOTIDE SEQUENCE</scope>
    <source>
        <strain evidence="4">2189</strain>
    </source>
</reference>
<feature type="chain" id="PRO_5039323884" description="GLUG domain-containing protein" evidence="2">
    <location>
        <begin position="22"/>
        <end position="629"/>
    </location>
</feature>
<dbReference type="PROSITE" id="PS51257">
    <property type="entry name" value="PROKAR_LIPOPROTEIN"/>
    <property type="match status" value="1"/>
</dbReference>
<evidence type="ECO:0000256" key="1">
    <source>
        <dbReference type="SAM" id="MobiDB-lite"/>
    </source>
</evidence>
<dbReference type="Gene3D" id="2.160.20.110">
    <property type="match status" value="1"/>
</dbReference>
<feature type="non-terminal residue" evidence="4">
    <location>
        <position position="629"/>
    </location>
</feature>
<feature type="domain" description="GLUG" evidence="3">
    <location>
        <begin position="522"/>
        <end position="544"/>
    </location>
</feature>
<evidence type="ECO:0000313" key="4">
    <source>
        <dbReference type="EMBL" id="HIX50237.1"/>
    </source>
</evidence>
<feature type="signal peptide" evidence="2">
    <location>
        <begin position="1"/>
        <end position="21"/>
    </location>
</feature>
<gene>
    <name evidence="4" type="ORF">H9851_03035</name>
</gene>
<sequence length="629" mass="68889">MKKRKIFAVILAFVLMMAAFSGCGVIESLFGGEPPAQEQPSDPEDPQDPQDPPEEEPGDPAEPQQPPVTVMDAADRYAAEPVRNVMDDMTSYRDANYYYYIFYLGELNGVPLQEDAEAFQFNGNAYTYSFQKEKSSSGSIASSVKRAVEYCTSWTRNFQIGGSLSIKNIASIDLGYSKQWGESTRSSAEYSYEEAYSYAEKQVSSFSISFDDRYPAGYYRWIMFGDLDVYAAIEYDIRTGEYAVENYSVIAARYFTLDYSPSSGRFDDGEYEQLPFDMDASDVNRLPEPTVWITEEGVTGEGTQSSPYILKSADDFSFVRQNPDACYRLSANISFAGAEFQPVPHFTGVFDGNGYTISDISFTEDEFSAQTAVGLFTINEGSIFDLTVEDSTLAASPAFSNKDVTVYAGAIAGINRGRIDGCKVRDVSVIANSSDIADRFRETYFEDPRTIVQGSAHWETWIRQRFYVQTNSWNGELTFSAAAGGVAGKNEGTIMDCSVTRGSVEANVYNMQVPDPERFCQSCYAGGIVGYNAGGTVLDCSASAQQVEAWLEMSDDAAGMGWVANISPRGVCYAAGLAGMNEGGSVSGDAAGCTVKADARVYAAVYWFLQGAGYDKGNRANENRLTMGE</sequence>
<evidence type="ECO:0000313" key="5">
    <source>
        <dbReference type="Proteomes" id="UP000886847"/>
    </source>
</evidence>
<dbReference type="Proteomes" id="UP000886847">
    <property type="component" value="Unassembled WGS sequence"/>
</dbReference>
<evidence type="ECO:0000259" key="3">
    <source>
        <dbReference type="Pfam" id="PF07581"/>
    </source>
</evidence>
<dbReference type="EMBL" id="DXEW01000016">
    <property type="protein sequence ID" value="HIX50237.1"/>
    <property type="molecule type" value="Genomic_DNA"/>
</dbReference>
<dbReference type="AlphaFoldDB" id="A0A9D1W1Q9"/>
<keyword evidence="2" id="KW-0732">Signal</keyword>
<dbReference type="Pfam" id="PF07581">
    <property type="entry name" value="Glug"/>
    <property type="match status" value="1"/>
</dbReference>
<dbReference type="InterPro" id="IPR011493">
    <property type="entry name" value="GLUG"/>
</dbReference>
<proteinExistence type="predicted"/>
<reference evidence="4" key="2">
    <citation type="submission" date="2021-04" db="EMBL/GenBank/DDBJ databases">
        <authorList>
            <person name="Gilroy R."/>
        </authorList>
    </citation>
    <scope>NUCLEOTIDE SEQUENCE</scope>
    <source>
        <strain evidence="4">2189</strain>
    </source>
</reference>
<comment type="caution">
    <text evidence="4">The sequence shown here is derived from an EMBL/GenBank/DDBJ whole genome shotgun (WGS) entry which is preliminary data.</text>
</comment>
<name>A0A9D1W1Q9_9FIRM</name>
<evidence type="ECO:0000256" key="2">
    <source>
        <dbReference type="SAM" id="SignalP"/>
    </source>
</evidence>
<organism evidence="4 5">
    <name type="scientific">Candidatus Borkfalkia faecavium</name>
    <dbReference type="NCBI Taxonomy" id="2838508"/>
    <lineage>
        <taxon>Bacteria</taxon>
        <taxon>Bacillati</taxon>
        <taxon>Bacillota</taxon>
        <taxon>Clostridia</taxon>
        <taxon>Christensenellales</taxon>
        <taxon>Christensenellaceae</taxon>
        <taxon>Candidatus Borkfalkia</taxon>
    </lineage>
</organism>
<feature type="region of interest" description="Disordered" evidence="1">
    <location>
        <begin position="30"/>
        <end position="67"/>
    </location>
</feature>
<protein>
    <recommendedName>
        <fullName evidence="3">GLUG domain-containing protein</fullName>
    </recommendedName>
</protein>